<evidence type="ECO:0000313" key="3">
    <source>
        <dbReference type="EMBL" id="SVE10532.1"/>
    </source>
</evidence>
<keyword evidence="2" id="KW-0812">Transmembrane</keyword>
<gene>
    <name evidence="3" type="ORF">METZ01_LOCUS463386</name>
</gene>
<accession>A0A383AS15</accession>
<dbReference type="SUPFAM" id="SSF82185">
    <property type="entry name" value="Histone H3 K4-specific methyltransferase SET7/9 N-terminal domain"/>
    <property type="match status" value="1"/>
</dbReference>
<dbReference type="AlphaFoldDB" id="A0A383AS15"/>
<dbReference type="PANTHER" id="PTHR23084:SF263">
    <property type="entry name" value="MORN REPEAT-CONTAINING PROTEIN 1"/>
    <property type="match status" value="1"/>
</dbReference>
<feature type="non-terminal residue" evidence="3">
    <location>
        <position position="1"/>
    </location>
</feature>
<keyword evidence="1" id="KW-0677">Repeat</keyword>
<sequence length="169" mass="18567">PSHSLNSPIPGSIVWIGPSEVLGITTMNKTPPLFLVCFLLLAGLFAFNSYADEVTIDWKSGTYTGEVTNGVPNGEGIWKILGVGWYSGGFKNGELHGTGIQEYVDRTRYAGEYKNNTRSGQGWFMFGSGDFKGVSFIGEFKNDGFWNGTEYDKDFNVSATYSEGVRTKK</sequence>
<organism evidence="3">
    <name type="scientific">marine metagenome</name>
    <dbReference type="NCBI Taxonomy" id="408172"/>
    <lineage>
        <taxon>unclassified sequences</taxon>
        <taxon>metagenomes</taxon>
        <taxon>ecological metagenomes</taxon>
    </lineage>
</organism>
<dbReference type="Gene3D" id="2.20.110.10">
    <property type="entry name" value="Histone H3 K4-specific methyltransferase SET7/9 N-terminal domain"/>
    <property type="match status" value="1"/>
</dbReference>
<protein>
    <recommendedName>
        <fullName evidence="4">MORN repeat-containing protein</fullName>
    </recommendedName>
</protein>
<keyword evidence="2" id="KW-1133">Transmembrane helix</keyword>
<keyword evidence="2" id="KW-0472">Membrane</keyword>
<evidence type="ECO:0000256" key="2">
    <source>
        <dbReference type="SAM" id="Phobius"/>
    </source>
</evidence>
<name>A0A383AS15_9ZZZZ</name>
<dbReference type="PANTHER" id="PTHR23084">
    <property type="entry name" value="PHOSPHATIDYLINOSITOL-4-PHOSPHATE 5-KINASE RELATED"/>
    <property type="match status" value="1"/>
</dbReference>
<dbReference type="Pfam" id="PF02493">
    <property type="entry name" value="MORN"/>
    <property type="match status" value="3"/>
</dbReference>
<reference evidence="3" key="1">
    <citation type="submission" date="2018-05" db="EMBL/GenBank/DDBJ databases">
        <authorList>
            <person name="Lanie J.A."/>
            <person name="Ng W.-L."/>
            <person name="Kazmierczak K.M."/>
            <person name="Andrzejewski T.M."/>
            <person name="Davidsen T.M."/>
            <person name="Wayne K.J."/>
            <person name="Tettelin H."/>
            <person name="Glass J.I."/>
            <person name="Rusch D."/>
            <person name="Podicherti R."/>
            <person name="Tsui H.-C.T."/>
            <person name="Winkler M.E."/>
        </authorList>
    </citation>
    <scope>NUCLEOTIDE SEQUENCE</scope>
</reference>
<feature type="transmembrane region" description="Helical" evidence="2">
    <location>
        <begin position="33"/>
        <end position="51"/>
    </location>
</feature>
<evidence type="ECO:0008006" key="4">
    <source>
        <dbReference type="Google" id="ProtNLM"/>
    </source>
</evidence>
<dbReference type="EMBL" id="UINC01194452">
    <property type="protein sequence ID" value="SVE10532.1"/>
    <property type="molecule type" value="Genomic_DNA"/>
</dbReference>
<evidence type="ECO:0000256" key="1">
    <source>
        <dbReference type="ARBA" id="ARBA00022737"/>
    </source>
</evidence>
<proteinExistence type="predicted"/>
<dbReference type="InterPro" id="IPR003409">
    <property type="entry name" value="MORN"/>
</dbReference>